<evidence type="ECO:0000256" key="8">
    <source>
        <dbReference type="ARBA" id="ARBA00023136"/>
    </source>
</evidence>
<comment type="subcellular location">
    <subcellularLocation>
        <location evidence="2 9">Mitochondrion inner membrane</location>
        <topology evidence="2 9">Single-pass membrane protein</topology>
    </subcellularLocation>
</comment>
<keyword evidence="8 9" id="KW-0472">Membrane</keyword>
<keyword evidence="6 9" id="KW-1133">Transmembrane helix</keyword>
<evidence type="ECO:0000256" key="2">
    <source>
        <dbReference type="ARBA" id="ARBA00004434"/>
    </source>
</evidence>
<dbReference type="GO" id="GO:0061617">
    <property type="term" value="C:MICOS complex"/>
    <property type="evidence" value="ECO:0007669"/>
    <property type="project" value="UniProtKB-UniRule"/>
</dbReference>
<dbReference type="PANTHER" id="PTHR21304">
    <property type="entry name" value="MICOS COMPLEX SUBUNIT MIC10"/>
    <property type="match status" value="1"/>
</dbReference>
<dbReference type="PANTHER" id="PTHR21304:SF0">
    <property type="entry name" value="MICOS COMPLEX SUBUNIT MIC10"/>
    <property type="match status" value="1"/>
</dbReference>
<comment type="caution">
    <text evidence="10">The sequence shown here is derived from an EMBL/GenBank/DDBJ whole genome shotgun (WGS) entry which is preliminary data.</text>
</comment>
<evidence type="ECO:0000256" key="4">
    <source>
        <dbReference type="ARBA" id="ARBA00022692"/>
    </source>
</evidence>
<evidence type="ECO:0000256" key="3">
    <source>
        <dbReference type="ARBA" id="ARBA00006792"/>
    </source>
</evidence>
<keyword evidence="11" id="KW-1185">Reference proteome</keyword>
<dbReference type="InterPro" id="IPR007512">
    <property type="entry name" value="Mic10"/>
</dbReference>
<evidence type="ECO:0000256" key="7">
    <source>
        <dbReference type="ARBA" id="ARBA00023128"/>
    </source>
</evidence>
<comment type="function">
    <text evidence="1 9">Component of the MICOS complex, a large protein complex of the mitochondrial inner membrane that plays crucial roles in the maintenance of crista junctions, inner membrane architecture, and formation of contact sites to the outer membrane.</text>
</comment>
<protein>
    <recommendedName>
        <fullName evidence="9">MICOS complex subunit MIC10</fullName>
    </recommendedName>
</protein>
<reference evidence="10 11" key="1">
    <citation type="submission" date="2022-12" db="EMBL/GenBank/DDBJ databases">
        <title>Chromosome-level genome assembly of true bugs.</title>
        <authorList>
            <person name="Ma L."/>
            <person name="Li H."/>
        </authorList>
    </citation>
    <scope>NUCLEOTIDE SEQUENCE [LARGE SCALE GENOMIC DNA]</scope>
    <source>
        <strain evidence="10">Lab_2022b</strain>
    </source>
</reference>
<accession>A0AAW1DA00</accession>
<comment type="similarity">
    <text evidence="3 9">Belongs to the MICOS complex subunit Mic10 family.</text>
</comment>
<evidence type="ECO:0000313" key="10">
    <source>
        <dbReference type="EMBL" id="KAK9507763.1"/>
    </source>
</evidence>
<name>A0AAW1DA00_9HEMI</name>
<dbReference type="Proteomes" id="UP001461498">
    <property type="component" value="Unassembled WGS sequence"/>
</dbReference>
<evidence type="ECO:0000256" key="9">
    <source>
        <dbReference type="RuleBase" id="RU363011"/>
    </source>
</evidence>
<gene>
    <name evidence="10" type="ORF">O3M35_007543</name>
</gene>
<evidence type="ECO:0000313" key="11">
    <source>
        <dbReference type="Proteomes" id="UP001461498"/>
    </source>
</evidence>
<organism evidence="10 11">
    <name type="scientific">Rhynocoris fuscipes</name>
    <dbReference type="NCBI Taxonomy" id="488301"/>
    <lineage>
        <taxon>Eukaryota</taxon>
        <taxon>Metazoa</taxon>
        <taxon>Ecdysozoa</taxon>
        <taxon>Arthropoda</taxon>
        <taxon>Hexapoda</taxon>
        <taxon>Insecta</taxon>
        <taxon>Pterygota</taxon>
        <taxon>Neoptera</taxon>
        <taxon>Paraneoptera</taxon>
        <taxon>Hemiptera</taxon>
        <taxon>Heteroptera</taxon>
        <taxon>Panheteroptera</taxon>
        <taxon>Cimicomorpha</taxon>
        <taxon>Reduviidae</taxon>
        <taxon>Harpactorinae</taxon>
        <taxon>Harpactorini</taxon>
        <taxon>Rhynocoris</taxon>
    </lineage>
</organism>
<dbReference type="Pfam" id="PF04418">
    <property type="entry name" value="DUF543"/>
    <property type="match status" value="1"/>
</dbReference>
<dbReference type="AlphaFoldDB" id="A0AAW1DA00"/>
<keyword evidence="4 9" id="KW-0812">Transmembrane</keyword>
<feature type="transmembrane region" description="Helical" evidence="9">
    <location>
        <begin position="15"/>
        <end position="37"/>
    </location>
</feature>
<evidence type="ECO:0000256" key="1">
    <source>
        <dbReference type="ARBA" id="ARBA00002689"/>
    </source>
</evidence>
<evidence type="ECO:0000256" key="5">
    <source>
        <dbReference type="ARBA" id="ARBA00022792"/>
    </source>
</evidence>
<comment type="subunit">
    <text evidence="9">Component of the mitochondrial contact site and cristae organizing system (MICOS) complex.</text>
</comment>
<evidence type="ECO:0000256" key="6">
    <source>
        <dbReference type="ARBA" id="ARBA00022989"/>
    </source>
</evidence>
<keyword evidence="7 9" id="KW-0496">Mitochondrion</keyword>
<sequence length="76" mass="8367">MQSGNDQTERWEQCLIQGVQNIGVGIVLGLLASTLIFKRKRWAFLIGAGYGIGMAVAGCDYELNQKVILPPCKKKK</sequence>
<dbReference type="EMBL" id="JAPXFL010000004">
    <property type="protein sequence ID" value="KAK9507763.1"/>
    <property type="molecule type" value="Genomic_DNA"/>
</dbReference>
<keyword evidence="5 9" id="KW-0999">Mitochondrion inner membrane</keyword>
<proteinExistence type="inferred from homology"/>